<proteinExistence type="predicted"/>
<sequence length="253" mass="27795">MSPVGIGIAAESVGDTPIIQQLVDRLLIEGIAWVKDTFEACQGSMPDPLSSCRSWRGVDGSGWLDIHKASDLARERGLRIYGSFGGVPGEDSARTYRAVLMLFAEEDEPPKAVVIAQDLDHTERARGFEQAATEKGRMWPFVVVGALAQPEIEAWLIAVWVPEDDSERQRLAALRSTLGFDPCAEPERLSSTNKESPKDAKEVLEKLTKTGRTATARWADAPIERLESSSEACRLAGFVRDVRKHLVPVVERG</sequence>
<organism evidence="1 2">
    <name type="scientific">Sorangium cellulosum</name>
    <name type="common">Polyangium cellulosum</name>
    <dbReference type="NCBI Taxonomy" id="56"/>
    <lineage>
        <taxon>Bacteria</taxon>
        <taxon>Pseudomonadati</taxon>
        <taxon>Myxococcota</taxon>
        <taxon>Polyangia</taxon>
        <taxon>Polyangiales</taxon>
        <taxon>Polyangiaceae</taxon>
        <taxon>Sorangium</taxon>
    </lineage>
</organism>
<evidence type="ECO:0000313" key="1">
    <source>
        <dbReference type="EMBL" id="AUX46053.1"/>
    </source>
</evidence>
<dbReference type="AlphaFoldDB" id="A0A2L0F3E9"/>
<accession>A0A2L0F3E9</accession>
<evidence type="ECO:0000313" key="2">
    <source>
        <dbReference type="Proteomes" id="UP000238348"/>
    </source>
</evidence>
<reference evidence="1 2" key="1">
    <citation type="submission" date="2015-09" db="EMBL/GenBank/DDBJ databases">
        <title>Sorangium comparison.</title>
        <authorList>
            <person name="Zaburannyi N."/>
            <person name="Bunk B."/>
            <person name="Overmann J."/>
            <person name="Mueller R."/>
        </authorList>
    </citation>
    <scope>NUCLEOTIDE SEQUENCE [LARGE SCALE GENOMIC DNA]</scope>
    <source>
        <strain evidence="1 2">So ce26</strain>
    </source>
</reference>
<name>A0A2L0F3E9_SORCE</name>
<protein>
    <recommendedName>
        <fullName evidence="3">DUF4276 family protein</fullName>
    </recommendedName>
</protein>
<dbReference type="EMBL" id="CP012673">
    <property type="protein sequence ID" value="AUX46053.1"/>
    <property type="molecule type" value="Genomic_DNA"/>
</dbReference>
<evidence type="ECO:0008006" key="3">
    <source>
        <dbReference type="Google" id="ProtNLM"/>
    </source>
</evidence>
<gene>
    <name evidence="1" type="ORF">SOCE26_075560</name>
</gene>
<dbReference type="Proteomes" id="UP000238348">
    <property type="component" value="Chromosome"/>
</dbReference>